<dbReference type="EMBL" id="BAAAAF010000016">
    <property type="protein sequence ID" value="GAA0037082.1"/>
    <property type="molecule type" value="Genomic_DNA"/>
</dbReference>
<gene>
    <name evidence="2" type="ORF">NCCP602_30440</name>
</gene>
<accession>A0ABP3CB04</accession>
<name>A0ABP3CB04_9MICO</name>
<organism evidence="2 3">
    <name type="scientific">Brevibacterium metallidurans</name>
    <dbReference type="NCBI Taxonomy" id="1482676"/>
    <lineage>
        <taxon>Bacteria</taxon>
        <taxon>Bacillati</taxon>
        <taxon>Actinomycetota</taxon>
        <taxon>Actinomycetes</taxon>
        <taxon>Micrococcales</taxon>
        <taxon>Brevibacteriaceae</taxon>
        <taxon>Brevibacterium</taxon>
    </lineage>
</organism>
<keyword evidence="3" id="KW-1185">Reference proteome</keyword>
<evidence type="ECO:0000313" key="2">
    <source>
        <dbReference type="EMBL" id="GAA0037082.1"/>
    </source>
</evidence>
<protein>
    <submittedName>
        <fullName evidence="2">Uncharacterized protein</fullName>
    </submittedName>
</protein>
<feature type="region of interest" description="Disordered" evidence="1">
    <location>
        <begin position="40"/>
        <end position="65"/>
    </location>
</feature>
<proteinExistence type="predicted"/>
<evidence type="ECO:0000256" key="1">
    <source>
        <dbReference type="SAM" id="MobiDB-lite"/>
    </source>
</evidence>
<evidence type="ECO:0000313" key="3">
    <source>
        <dbReference type="Proteomes" id="UP001498238"/>
    </source>
</evidence>
<reference evidence="2 3" key="1">
    <citation type="submission" date="2024-01" db="EMBL/GenBank/DDBJ databases">
        <title>Characterization of antibiotic resistant novel bacterial strains and their environmental applications.</title>
        <authorList>
            <person name="Manzoor S."/>
            <person name="Abbas S."/>
            <person name="Arshad M."/>
            <person name="Ahmed I."/>
        </authorList>
    </citation>
    <scope>NUCLEOTIDE SEQUENCE [LARGE SCALE GENOMIC DNA]</scope>
    <source>
        <strain evidence="2 3">NCCP-602</strain>
    </source>
</reference>
<sequence length="65" mass="6764">MTLYVRPPWVTGTVSLFVPVSHCGPADAEFSDRAEVADRVDRSPEADGSVGSGVAWEAASEGLSA</sequence>
<comment type="caution">
    <text evidence="2">The sequence shown here is derived from an EMBL/GenBank/DDBJ whole genome shotgun (WGS) entry which is preliminary data.</text>
</comment>
<dbReference type="Proteomes" id="UP001498238">
    <property type="component" value="Unassembled WGS sequence"/>
</dbReference>